<reference evidence="3 4" key="1">
    <citation type="journal article" date="2019" name="Nat. Ecol. Evol.">
        <title>Megaphylogeny resolves global patterns of mushroom evolution.</title>
        <authorList>
            <person name="Varga T."/>
            <person name="Krizsan K."/>
            <person name="Foldi C."/>
            <person name="Dima B."/>
            <person name="Sanchez-Garcia M."/>
            <person name="Sanchez-Ramirez S."/>
            <person name="Szollosi G.J."/>
            <person name="Szarkandi J.G."/>
            <person name="Papp V."/>
            <person name="Albert L."/>
            <person name="Andreopoulos W."/>
            <person name="Angelini C."/>
            <person name="Antonin V."/>
            <person name="Barry K.W."/>
            <person name="Bougher N.L."/>
            <person name="Buchanan P."/>
            <person name="Buyck B."/>
            <person name="Bense V."/>
            <person name="Catcheside P."/>
            <person name="Chovatia M."/>
            <person name="Cooper J."/>
            <person name="Damon W."/>
            <person name="Desjardin D."/>
            <person name="Finy P."/>
            <person name="Geml J."/>
            <person name="Haridas S."/>
            <person name="Hughes K."/>
            <person name="Justo A."/>
            <person name="Karasinski D."/>
            <person name="Kautmanova I."/>
            <person name="Kiss B."/>
            <person name="Kocsube S."/>
            <person name="Kotiranta H."/>
            <person name="LaButti K.M."/>
            <person name="Lechner B.E."/>
            <person name="Liimatainen K."/>
            <person name="Lipzen A."/>
            <person name="Lukacs Z."/>
            <person name="Mihaltcheva S."/>
            <person name="Morgado L.N."/>
            <person name="Niskanen T."/>
            <person name="Noordeloos M.E."/>
            <person name="Ohm R.A."/>
            <person name="Ortiz-Santana B."/>
            <person name="Ovrebo C."/>
            <person name="Racz N."/>
            <person name="Riley R."/>
            <person name="Savchenko A."/>
            <person name="Shiryaev A."/>
            <person name="Soop K."/>
            <person name="Spirin V."/>
            <person name="Szebenyi C."/>
            <person name="Tomsovsky M."/>
            <person name="Tulloss R.E."/>
            <person name="Uehling J."/>
            <person name="Grigoriev I.V."/>
            <person name="Vagvolgyi C."/>
            <person name="Papp T."/>
            <person name="Martin F.M."/>
            <person name="Miettinen O."/>
            <person name="Hibbett D.S."/>
            <person name="Nagy L.G."/>
        </authorList>
    </citation>
    <scope>NUCLEOTIDE SEQUENCE [LARGE SCALE GENOMIC DNA]</scope>
    <source>
        <strain evidence="3 4">FP101781</strain>
    </source>
</reference>
<feature type="compositionally biased region" description="Polar residues" evidence="1">
    <location>
        <begin position="180"/>
        <end position="191"/>
    </location>
</feature>
<proteinExistence type="predicted"/>
<dbReference type="OrthoDB" id="5419821at2759"/>
<dbReference type="AlphaFoldDB" id="A0A4Y7SSA2"/>
<gene>
    <name evidence="3" type="ORF">FA13DRAFT_1796936</name>
</gene>
<accession>A0A4Y7SSA2</accession>
<protein>
    <recommendedName>
        <fullName evidence="2">GmrSD restriction endonucleases N-terminal domain-containing protein</fullName>
    </recommendedName>
</protein>
<dbReference type="InterPro" id="IPR004919">
    <property type="entry name" value="GmrSD_N"/>
</dbReference>
<dbReference type="Proteomes" id="UP000298030">
    <property type="component" value="Unassembled WGS sequence"/>
</dbReference>
<evidence type="ECO:0000259" key="2">
    <source>
        <dbReference type="Pfam" id="PF03235"/>
    </source>
</evidence>
<sequence>MGKKKASRRTRTPLHCNTSVLSVNDLIDKAWTEDQQIAFIESLYNNYPPGMLVFNIKCAEADKRFCIDGTQRLVAIRRFIAGEILHRANGPLAQQWCIGGGGEALIARIAPSQSRSGCHVGHVVTTPPAPASWAYRPIATASTSSIGHSKTPASVKLPIPVLLPQPVPTTSLAPHPVVHTSASTSVGSTPIPQLAERPNRPTTPPVPSPSHHQPRTPRHTAACPRHTPHPHSWEPRCLTPATPPISAFAPSPTHPPSALTHRPPPTLPVPTHCSPHRAST</sequence>
<keyword evidence="4" id="KW-1185">Reference proteome</keyword>
<dbReference type="EMBL" id="QPFP01000063">
    <property type="protein sequence ID" value="TEB24735.1"/>
    <property type="molecule type" value="Genomic_DNA"/>
</dbReference>
<organism evidence="3 4">
    <name type="scientific">Coprinellus micaceus</name>
    <name type="common">Glistening ink-cap mushroom</name>
    <name type="synonym">Coprinus micaceus</name>
    <dbReference type="NCBI Taxonomy" id="71717"/>
    <lineage>
        <taxon>Eukaryota</taxon>
        <taxon>Fungi</taxon>
        <taxon>Dikarya</taxon>
        <taxon>Basidiomycota</taxon>
        <taxon>Agaricomycotina</taxon>
        <taxon>Agaricomycetes</taxon>
        <taxon>Agaricomycetidae</taxon>
        <taxon>Agaricales</taxon>
        <taxon>Agaricineae</taxon>
        <taxon>Psathyrellaceae</taxon>
        <taxon>Coprinellus</taxon>
    </lineage>
</organism>
<evidence type="ECO:0000256" key="1">
    <source>
        <dbReference type="SAM" id="MobiDB-lite"/>
    </source>
</evidence>
<evidence type="ECO:0000313" key="4">
    <source>
        <dbReference type="Proteomes" id="UP000298030"/>
    </source>
</evidence>
<name>A0A4Y7SSA2_COPMI</name>
<comment type="caution">
    <text evidence="3">The sequence shown here is derived from an EMBL/GenBank/DDBJ whole genome shotgun (WGS) entry which is preliminary data.</text>
</comment>
<evidence type="ECO:0000313" key="3">
    <source>
        <dbReference type="EMBL" id="TEB24735.1"/>
    </source>
</evidence>
<feature type="region of interest" description="Disordered" evidence="1">
    <location>
        <begin position="173"/>
        <end position="280"/>
    </location>
</feature>
<feature type="domain" description="GmrSD restriction endonucleases N-terminal" evidence="2">
    <location>
        <begin position="30"/>
        <end position="82"/>
    </location>
</feature>
<dbReference type="Pfam" id="PF03235">
    <property type="entry name" value="GmrSD_N"/>
    <property type="match status" value="1"/>
</dbReference>